<evidence type="ECO:0000313" key="2">
    <source>
        <dbReference type="EMBL" id="KIM97652.1"/>
    </source>
</evidence>
<feature type="compositionally biased region" description="Basic residues" evidence="1">
    <location>
        <begin position="9"/>
        <end position="18"/>
    </location>
</feature>
<protein>
    <submittedName>
        <fullName evidence="2">Uncharacterized protein</fullName>
    </submittedName>
</protein>
<dbReference type="InParanoid" id="A0A0C3D6Y4"/>
<dbReference type="AlphaFoldDB" id="A0A0C3D6Y4"/>
<sequence length="318" mass="35040">MCLIAPIAPRKKASKKGASKPSASGSGSSSPPAARFINNATTCPSHTVEFPTSHLPTYLCQRSVTNSPTTQSPQVVTDTPSCHECLPPAVPTCTIPNSNKSVNSPYNSHYASVLPEIDFVQNLSRKFAPAPASPKGPSETEKAMQAEIKKLGDMMSKREREEEISVAVAKTKAEVNKERDAELQKSQKQSSFAGSCECCPENGGLTKANIQDRVVIHLCNHGSRTLDERDLMSRGLGYVDIFAGGLCERRRSSVGNLSMGAAKRVMDRMCGIEARTALLEREMNMGRERNIDHERRRYWERELERDRYLGSSWSRGHI</sequence>
<dbReference type="HOGENOM" id="CLU_874631_0_0_1"/>
<name>A0A0C3D6Y4_OIDMZ</name>
<evidence type="ECO:0000313" key="3">
    <source>
        <dbReference type="Proteomes" id="UP000054321"/>
    </source>
</evidence>
<reference evidence="3" key="2">
    <citation type="submission" date="2015-01" db="EMBL/GenBank/DDBJ databases">
        <title>Evolutionary Origins and Diversification of the Mycorrhizal Mutualists.</title>
        <authorList>
            <consortium name="DOE Joint Genome Institute"/>
            <consortium name="Mycorrhizal Genomics Consortium"/>
            <person name="Kohler A."/>
            <person name="Kuo A."/>
            <person name="Nagy L.G."/>
            <person name="Floudas D."/>
            <person name="Copeland A."/>
            <person name="Barry K.W."/>
            <person name="Cichocki N."/>
            <person name="Veneault-Fourrey C."/>
            <person name="LaButti K."/>
            <person name="Lindquist E.A."/>
            <person name="Lipzen A."/>
            <person name="Lundell T."/>
            <person name="Morin E."/>
            <person name="Murat C."/>
            <person name="Riley R."/>
            <person name="Ohm R."/>
            <person name="Sun H."/>
            <person name="Tunlid A."/>
            <person name="Henrissat B."/>
            <person name="Grigoriev I.V."/>
            <person name="Hibbett D.S."/>
            <person name="Martin F."/>
        </authorList>
    </citation>
    <scope>NUCLEOTIDE SEQUENCE [LARGE SCALE GENOMIC DNA]</scope>
    <source>
        <strain evidence="3">Zn</strain>
    </source>
</reference>
<feature type="region of interest" description="Disordered" evidence="1">
    <location>
        <begin position="1"/>
        <end position="38"/>
    </location>
</feature>
<proteinExistence type="predicted"/>
<evidence type="ECO:0000256" key="1">
    <source>
        <dbReference type="SAM" id="MobiDB-lite"/>
    </source>
</evidence>
<dbReference type="EMBL" id="KN832881">
    <property type="protein sequence ID" value="KIM97652.1"/>
    <property type="molecule type" value="Genomic_DNA"/>
</dbReference>
<gene>
    <name evidence="2" type="ORF">OIDMADRAFT_57171</name>
</gene>
<reference evidence="2 3" key="1">
    <citation type="submission" date="2014-04" db="EMBL/GenBank/DDBJ databases">
        <authorList>
            <consortium name="DOE Joint Genome Institute"/>
            <person name="Kuo A."/>
            <person name="Martino E."/>
            <person name="Perotto S."/>
            <person name="Kohler A."/>
            <person name="Nagy L.G."/>
            <person name="Floudas D."/>
            <person name="Copeland A."/>
            <person name="Barry K.W."/>
            <person name="Cichocki N."/>
            <person name="Veneault-Fourrey C."/>
            <person name="LaButti K."/>
            <person name="Lindquist E.A."/>
            <person name="Lipzen A."/>
            <person name="Lundell T."/>
            <person name="Morin E."/>
            <person name="Murat C."/>
            <person name="Sun H."/>
            <person name="Tunlid A."/>
            <person name="Henrissat B."/>
            <person name="Grigoriev I.V."/>
            <person name="Hibbett D.S."/>
            <person name="Martin F."/>
            <person name="Nordberg H.P."/>
            <person name="Cantor M.N."/>
            <person name="Hua S.X."/>
        </authorList>
    </citation>
    <scope>NUCLEOTIDE SEQUENCE [LARGE SCALE GENOMIC DNA]</scope>
    <source>
        <strain evidence="2 3">Zn</strain>
    </source>
</reference>
<dbReference type="Proteomes" id="UP000054321">
    <property type="component" value="Unassembled WGS sequence"/>
</dbReference>
<keyword evidence="3" id="KW-1185">Reference proteome</keyword>
<accession>A0A0C3D6Y4</accession>
<organism evidence="2 3">
    <name type="scientific">Oidiodendron maius (strain Zn)</name>
    <dbReference type="NCBI Taxonomy" id="913774"/>
    <lineage>
        <taxon>Eukaryota</taxon>
        <taxon>Fungi</taxon>
        <taxon>Dikarya</taxon>
        <taxon>Ascomycota</taxon>
        <taxon>Pezizomycotina</taxon>
        <taxon>Leotiomycetes</taxon>
        <taxon>Leotiomycetes incertae sedis</taxon>
        <taxon>Myxotrichaceae</taxon>
        <taxon>Oidiodendron</taxon>
    </lineage>
</organism>
<dbReference type="OrthoDB" id="10678712at2759"/>
<feature type="compositionally biased region" description="Low complexity" evidence="1">
    <location>
        <begin position="19"/>
        <end position="34"/>
    </location>
</feature>